<feature type="region of interest" description="Disordered" evidence="1">
    <location>
        <begin position="200"/>
        <end position="252"/>
    </location>
</feature>
<feature type="compositionally biased region" description="Low complexity" evidence="1">
    <location>
        <begin position="1439"/>
        <end position="1461"/>
    </location>
</feature>
<feature type="compositionally biased region" description="Basic and acidic residues" evidence="1">
    <location>
        <begin position="874"/>
        <end position="885"/>
    </location>
</feature>
<feature type="compositionally biased region" description="Basic and acidic residues" evidence="1">
    <location>
        <begin position="238"/>
        <end position="252"/>
    </location>
</feature>
<feature type="compositionally biased region" description="Basic and acidic residues" evidence="1">
    <location>
        <begin position="920"/>
        <end position="932"/>
    </location>
</feature>
<feature type="compositionally biased region" description="Basic and acidic residues" evidence="1">
    <location>
        <begin position="547"/>
        <end position="563"/>
    </location>
</feature>
<dbReference type="HOGENOM" id="CLU_251843_0_0_1"/>
<sequence>MSGWPSTSAQAGAGPSTPGPHRSTPRYRNSARSQPSPHHNHRVAARAASNAIRQAAAIGASKTRRGWLDSVYTFIMPVKRTVQVTYGAIANADPQSWWQYLSSTAMGYLGRTPKRKLQSMLDPELFNEYRRKELEARREQARQSDERRKQKEWAEQVASQVQQLGTSLNALPNTSDASDALTAGQQWRDVLKSTIPDPYAAAAKRDQEAAQRKRKATENAEASKPATDKSQRKSRTGLGKDHFTNHFKSDPSSDAEHLAFLEEYLGWTRSILSNNFSQQRFPKIRDSFDFKENDEANIHRIASILTDRGFLHRQKLNYELVFKQLWNARFRDADTMASLPKIYIPTTMIEPAPSYRPRTLSEKEREAMFKACDFSAIRAEWEKQTIYDLEFRLPTDAPLQPHEVELPDESFEVSRDDPRFRHMWRLLPGARLPQHYDEANSASQSRLSYKRLVSRRDLWFWQLVKDMESNDRSLGKVFAQYDLNRKRNELYWDGYKRVLVVQADELPSDLEIEEHDLIIDDEEPQATSLPPFTISQTYIPDAVAPSRDNRPRSVRRLPPDQRHPVQWTRYSSYSSKAWKSDEADLEDGDNFPSSRGPGFPYPKNEARAQADRLSRAFGETAAPAGKPSKKNKNKKKTVSFEGGHWVATFEPHEHQTGTPSPNTRTVKKLRRSDGDGFAARQSSLSPGARKQALAAHIAGTDTWPDHAGTFTRPSNVGEGSANPLKRRYQDSFSDAPREWRGLPNCFSAWDEDFEDSGLFYELDIKNGRLPKGVGTWETELEQTHGPKRVRVMRCNGTDQDFAIWDKDGVLRQLDWVPPHEEEDLELPVADVTGVRSKEPSQTAPSVASKPSVPNPRPDQLPDLSTALRGLVRPKTLEEERADYRAKAQSAPKRVAEQEAPSTAAQEDQDPFSFQSTYAKYRQELDKEREQRQARLSTQDEYEKDLARLRSPAKRQSTDISGETNSPRSFDSAGTPKPRRGRRRVESGPVEIDPSFPIFNPFETAPTQPRNGLARAKSETALPSPPLSNEDENSGKEDSTPGAKAKARLTGLFDPVQTQKAPFTVVEDSAPHEGFKSAAGTKVAQSFESDVTAPSSTASEESTNVLQPVVNGAMLMRQNSLTDVSKTQGLLPPAPITSTTAAPTTPLAAPTAAELGMFGAVRPSPSTKHGLDEDSGMDIDNTPLSAKRTRSPKEFGLVTSASASLAQSFKPTIPPSFDFGSMNAKPLFGGDNNAVVANANTSTSYVFGGAAASKPNEPYKFGATQPSTTTGGPFEFGGASTRAPPTLFGQQASKPAEKPASEPFVFGGKATATPTTTGLFGASTEPAPAVAPSIFGVSTAAPAAPSIFSGTSASDPPKFGATASTTNSLFGASIPAPSLFGASNNVPTSNGLFGAVSGVTSVPSFGSAPASSAPSFGEQSAAAGPTSQPYSFGATTSAPSFGGNNTATTSSSFTFGSTAATSQPPQFGSDAAKPTSASFTTGYGFGAGSNSSAPPSAYNFGATSNAASPAASGPTFGATNPGTNPGTPNALPPSTSDNNMFGFQPQQSNTFGRNIKAPVSRKPGSVRGRR</sequence>
<feature type="region of interest" description="Disordered" evidence="1">
    <location>
        <begin position="1"/>
        <end position="48"/>
    </location>
</feature>
<feature type="compositionally biased region" description="Low complexity" evidence="1">
    <location>
        <begin position="1489"/>
        <end position="1499"/>
    </location>
</feature>
<feature type="compositionally biased region" description="Polar residues" evidence="1">
    <location>
        <begin position="1516"/>
        <end position="1551"/>
    </location>
</feature>
<reference evidence="2 3" key="1">
    <citation type="submission" date="2013-05" db="EMBL/GenBank/DDBJ databases">
        <title>Drechslerella stenobrocha genome reveals carnivorous origination and mechanical trapping mechanism of predatory fungi.</title>
        <authorList>
            <person name="Liu X."/>
            <person name="Zhang W."/>
            <person name="Liu K."/>
        </authorList>
    </citation>
    <scope>NUCLEOTIDE SEQUENCE [LARGE SCALE GENOMIC DNA]</scope>
    <source>
        <strain evidence="2 3">248</strain>
    </source>
</reference>
<evidence type="ECO:0000256" key="1">
    <source>
        <dbReference type="SAM" id="MobiDB-lite"/>
    </source>
</evidence>
<feature type="region of interest" description="Disordered" evidence="1">
    <location>
        <begin position="1489"/>
        <end position="1569"/>
    </location>
</feature>
<accession>W7HX15</accession>
<gene>
    <name evidence="2" type="ORF">DRE_06821</name>
</gene>
<feature type="compositionally biased region" description="Polar residues" evidence="1">
    <location>
        <begin position="1424"/>
        <end position="1438"/>
    </location>
</feature>
<feature type="region of interest" description="Disordered" evidence="1">
    <location>
        <begin position="619"/>
        <end position="638"/>
    </location>
</feature>
<feature type="region of interest" description="Disordered" evidence="1">
    <location>
        <begin position="649"/>
        <end position="691"/>
    </location>
</feature>
<feature type="region of interest" description="Disordered" evidence="1">
    <location>
        <begin position="542"/>
        <end position="569"/>
    </location>
</feature>
<dbReference type="OrthoDB" id="5335638at2759"/>
<feature type="region of interest" description="Disordered" evidence="1">
    <location>
        <begin position="1406"/>
        <end position="1474"/>
    </location>
</feature>
<evidence type="ECO:0000313" key="2">
    <source>
        <dbReference type="EMBL" id="EWC44453.1"/>
    </source>
</evidence>
<proteinExistence type="predicted"/>
<protein>
    <submittedName>
        <fullName evidence="2">Uncharacterized protein</fullName>
    </submittedName>
</protein>
<evidence type="ECO:0000313" key="3">
    <source>
        <dbReference type="Proteomes" id="UP000024837"/>
    </source>
</evidence>
<feature type="compositionally biased region" description="Low complexity" evidence="1">
    <location>
        <begin position="1406"/>
        <end position="1416"/>
    </location>
</feature>
<feature type="compositionally biased region" description="Polar residues" evidence="1">
    <location>
        <begin position="1"/>
        <end position="10"/>
    </location>
</feature>
<organism evidence="2 3">
    <name type="scientific">Drechslerella stenobrocha 248</name>
    <dbReference type="NCBI Taxonomy" id="1043628"/>
    <lineage>
        <taxon>Eukaryota</taxon>
        <taxon>Fungi</taxon>
        <taxon>Dikarya</taxon>
        <taxon>Ascomycota</taxon>
        <taxon>Pezizomycotina</taxon>
        <taxon>Orbiliomycetes</taxon>
        <taxon>Orbiliales</taxon>
        <taxon>Orbiliaceae</taxon>
        <taxon>Drechslerella</taxon>
    </lineage>
</organism>
<keyword evidence="3" id="KW-1185">Reference proteome</keyword>
<dbReference type="EMBL" id="KI966442">
    <property type="protein sequence ID" value="EWC44453.1"/>
    <property type="molecule type" value="Genomic_DNA"/>
</dbReference>
<name>W7HX15_9PEZI</name>
<dbReference type="Proteomes" id="UP000024837">
    <property type="component" value="Unassembled WGS sequence"/>
</dbReference>
<feature type="region of interest" description="Disordered" evidence="1">
    <location>
        <begin position="581"/>
        <end position="611"/>
    </location>
</feature>
<feature type="region of interest" description="Disordered" evidence="1">
    <location>
        <begin position="824"/>
        <end position="1045"/>
    </location>
</feature>
<feature type="compositionally biased region" description="Polar residues" evidence="1">
    <location>
        <begin position="953"/>
        <end position="968"/>
    </location>
</feature>
<feature type="compositionally biased region" description="Basic residues" evidence="1">
    <location>
        <begin position="627"/>
        <end position="637"/>
    </location>
</feature>
<feature type="compositionally biased region" description="Polar residues" evidence="1">
    <location>
        <begin position="899"/>
        <end position="917"/>
    </location>
</feature>
<feature type="compositionally biased region" description="Polar residues" evidence="1">
    <location>
        <begin position="26"/>
        <end position="37"/>
    </location>
</feature>